<reference evidence="3" key="1">
    <citation type="submission" date="2024-04" db="EMBL/GenBank/DDBJ databases">
        <title>Salinicola lusitanus LLJ914,a marine bacterium isolated from the Okinawa Trough.</title>
        <authorList>
            <person name="Li J."/>
        </authorList>
    </citation>
    <scope>NUCLEOTIDE SEQUENCE [LARGE SCALE GENOMIC DNA]</scope>
</reference>
<proteinExistence type="predicted"/>
<keyword evidence="3" id="KW-1185">Reference proteome</keyword>
<dbReference type="AlphaFoldDB" id="A0AAW0PWX7"/>
<dbReference type="EMBL" id="JBBPFD010000002">
    <property type="protein sequence ID" value="KAK7939925.1"/>
    <property type="molecule type" value="Genomic_DNA"/>
</dbReference>
<organism evidence="2 3">
    <name type="scientific">Mugilogobius chulae</name>
    <name type="common">yellowstripe goby</name>
    <dbReference type="NCBI Taxonomy" id="88201"/>
    <lineage>
        <taxon>Eukaryota</taxon>
        <taxon>Metazoa</taxon>
        <taxon>Chordata</taxon>
        <taxon>Craniata</taxon>
        <taxon>Vertebrata</taxon>
        <taxon>Euteleostomi</taxon>
        <taxon>Actinopterygii</taxon>
        <taxon>Neopterygii</taxon>
        <taxon>Teleostei</taxon>
        <taxon>Neoteleostei</taxon>
        <taxon>Acanthomorphata</taxon>
        <taxon>Gobiaria</taxon>
        <taxon>Gobiiformes</taxon>
        <taxon>Gobioidei</taxon>
        <taxon>Gobiidae</taxon>
        <taxon>Gobionellinae</taxon>
        <taxon>Mugilogobius</taxon>
    </lineage>
</organism>
<accession>A0AAW0PWX7</accession>
<evidence type="ECO:0000313" key="2">
    <source>
        <dbReference type="EMBL" id="KAK7939925.1"/>
    </source>
</evidence>
<name>A0AAW0PWX7_9GOBI</name>
<dbReference type="Proteomes" id="UP001460270">
    <property type="component" value="Unassembled WGS sequence"/>
</dbReference>
<evidence type="ECO:0000313" key="3">
    <source>
        <dbReference type="Proteomes" id="UP001460270"/>
    </source>
</evidence>
<evidence type="ECO:0000256" key="1">
    <source>
        <dbReference type="SAM" id="MobiDB-lite"/>
    </source>
</evidence>
<feature type="region of interest" description="Disordered" evidence="1">
    <location>
        <begin position="1"/>
        <end position="56"/>
    </location>
</feature>
<comment type="caution">
    <text evidence="2">The sequence shown here is derived from an EMBL/GenBank/DDBJ whole genome shotgun (WGS) entry which is preliminary data.</text>
</comment>
<gene>
    <name evidence="2" type="ORF">WMY93_003251</name>
</gene>
<protein>
    <submittedName>
        <fullName evidence="2">Uncharacterized protein</fullName>
    </submittedName>
</protein>
<feature type="compositionally biased region" description="Basic and acidic residues" evidence="1">
    <location>
        <begin position="1"/>
        <end position="50"/>
    </location>
</feature>
<sequence>MGSKEVEKEERESKRERGERRGREIGEGEKEREGEAKKERREKEKGERGEGLSIGKRSVSLSTRGACFATTPEVGVACQKRRCVDWSSSRARIIRLHHQHHHYGQSKVTPRTLHTSHGGTLTFPRRQLFPHQARVNFHELASHFLDTNEGVVCVFTELSL</sequence>